<accession>A0A2T0SHF6</accession>
<gene>
    <name evidence="2" type="ORF">CLV58_12079</name>
</gene>
<evidence type="ECO:0008006" key="4">
    <source>
        <dbReference type="Google" id="ProtNLM"/>
    </source>
</evidence>
<comment type="caution">
    <text evidence="2">The sequence shown here is derived from an EMBL/GenBank/DDBJ whole genome shotgun (WGS) entry which is preliminary data.</text>
</comment>
<dbReference type="EMBL" id="PVTE01000020">
    <property type="protein sequence ID" value="PRY32827.1"/>
    <property type="molecule type" value="Genomic_DNA"/>
</dbReference>
<name>A0A2T0SHF6_9BACT</name>
<sequence>MENKSGYQPGDVVTLLEGGKAPMTVKSVKNGGMTIVCVPNNDSNASEEEFDATKLTKLDAN</sequence>
<evidence type="ECO:0000313" key="3">
    <source>
        <dbReference type="Proteomes" id="UP000238375"/>
    </source>
</evidence>
<evidence type="ECO:0000256" key="1">
    <source>
        <dbReference type="SAM" id="MobiDB-lite"/>
    </source>
</evidence>
<feature type="compositionally biased region" description="Basic and acidic residues" evidence="1">
    <location>
        <begin position="51"/>
        <end position="61"/>
    </location>
</feature>
<evidence type="ECO:0000313" key="2">
    <source>
        <dbReference type="EMBL" id="PRY32827.1"/>
    </source>
</evidence>
<organism evidence="2 3">
    <name type="scientific">Spirosoma oryzae</name>
    <dbReference type="NCBI Taxonomy" id="1469603"/>
    <lineage>
        <taxon>Bacteria</taxon>
        <taxon>Pseudomonadati</taxon>
        <taxon>Bacteroidota</taxon>
        <taxon>Cytophagia</taxon>
        <taxon>Cytophagales</taxon>
        <taxon>Cytophagaceae</taxon>
        <taxon>Spirosoma</taxon>
    </lineage>
</organism>
<dbReference type="Proteomes" id="UP000238375">
    <property type="component" value="Unassembled WGS sequence"/>
</dbReference>
<dbReference type="RefSeq" id="WP_106139704.1">
    <property type="nucleotide sequence ID" value="NZ_PVTE01000020.1"/>
</dbReference>
<dbReference type="AlphaFoldDB" id="A0A2T0SHF6"/>
<reference evidence="2 3" key="1">
    <citation type="submission" date="2018-03" db="EMBL/GenBank/DDBJ databases">
        <title>Genomic Encyclopedia of Archaeal and Bacterial Type Strains, Phase II (KMG-II): from individual species to whole genera.</title>
        <authorList>
            <person name="Goeker M."/>
        </authorList>
    </citation>
    <scope>NUCLEOTIDE SEQUENCE [LARGE SCALE GENOMIC DNA]</scope>
    <source>
        <strain evidence="2 3">DSM 28354</strain>
    </source>
</reference>
<protein>
    <recommendedName>
        <fullName evidence="4">DUF2158 domain-containing protein</fullName>
    </recommendedName>
</protein>
<keyword evidence="3" id="KW-1185">Reference proteome</keyword>
<feature type="region of interest" description="Disordered" evidence="1">
    <location>
        <begin position="40"/>
        <end position="61"/>
    </location>
</feature>
<proteinExistence type="predicted"/>